<protein>
    <recommendedName>
        <fullName evidence="3">Methyltransferase FkbM domain-containing protein</fullName>
    </recommendedName>
</protein>
<accession>A0A061R0Y0</accession>
<sequence>MCLPKSTHLFLLYSCFFCSCWTTELLSLELENSSHESPATSKILRNRTRYRVHYANKRAVSQNKSSSIGTNTLSLVRKKPVCGWIVDLKDKEWKNFSQGGQDGIVNAIFEQIGTTNKFFVEFGLGYVENVTGDVMQDQGLNTYLLAKSGWKGLYFDALQSSQEFNVTKAVLTEDNIVEHFQQASVPFEVDYVSIDVDSIDLWLLKGLIGKGSPYRPRVISIEYNINFAPNMKISMEPTWHAWTNRAVYGASAGAINYVAQRNGYKTVYIMPSGLDLFLIRRDILSDCCGPSFKDMSKDIMPSRMHPECTKEDLDRLVDDPLYLNGKYERAREEANRQVRSLADRYGSKMCDV</sequence>
<name>A0A061R0Y0_9CHLO</name>
<reference evidence="2" key="1">
    <citation type="submission" date="2014-05" db="EMBL/GenBank/DDBJ databases">
        <title>The transcriptome of the halophilic microalga Tetraselmis sp. GSL018 isolated from the Great Salt Lake, Utah.</title>
        <authorList>
            <person name="Jinkerson R.E."/>
            <person name="D'Adamo S."/>
            <person name="Posewitz M.C."/>
        </authorList>
    </citation>
    <scope>NUCLEOTIDE SEQUENCE</scope>
    <source>
        <strain evidence="2">GSL018</strain>
    </source>
</reference>
<dbReference type="EMBL" id="GBEZ01022437">
    <property type="protein sequence ID" value="JAC64404.1"/>
    <property type="molecule type" value="Transcribed_RNA"/>
</dbReference>
<proteinExistence type="predicted"/>
<evidence type="ECO:0008006" key="3">
    <source>
        <dbReference type="Google" id="ProtNLM"/>
    </source>
</evidence>
<dbReference type="PROSITE" id="PS51257">
    <property type="entry name" value="PROKAR_LIPOPROTEIN"/>
    <property type="match status" value="1"/>
</dbReference>
<gene>
    <name evidence="2" type="ORF">TSPGSL018_18377</name>
</gene>
<evidence type="ECO:0000313" key="2">
    <source>
        <dbReference type="EMBL" id="JAC64404.1"/>
    </source>
</evidence>
<feature type="signal peptide" evidence="1">
    <location>
        <begin position="1"/>
        <end position="22"/>
    </location>
</feature>
<organism evidence="2">
    <name type="scientific">Tetraselmis sp. GSL018</name>
    <dbReference type="NCBI Taxonomy" id="582737"/>
    <lineage>
        <taxon>Eukaryota</taxon>
        <taxon>Viridiplantae</taxon>
        <taxon>Chlorophyta</taxon>
        <taxon>core chlorophytes</taxon>
        <taxon>Chlorodendrophyceae</taxon>
        <taxon>Chlorodendrales</taxon>
        <taxon>Chlorodendraceae</taxon>
        <taxon>Tetraselmis</taxon>
    </lineage>
</organism>
<evidence type="ECO:0000256" key="1">
    <source>
        <dbReference type="SAM" id="SignalP"/>
    </source>
</evidence>
<dbReference type="AlphaFoldDB" id="A0A061R0Y0"/>
<feature type="chain" id="PRO_5030002149" description="Methyltransferase FkbM domain-containing protein" evidence="1">
    <location>
        <begin position="23"/>
        <end position="352"/>
    </location>
</feature>
<keyword evidence="1" id="KW-0732">Signal</keyword>